<evidence type="ECO:0000313" key="1">
    <source>
        <dbReference type="EMBL" id="MBA6149379.1"/>
    </source>
</evidence>
<dbReference type="Proteomes" id="UP000577346">
    <property type="component" value="Unassembled WGS sequence"/>
</dbReference>
<proteinExistence type="predicted"/>
<reference evidence="1 2" key="1">
    <citation type="submission" date="2020-07" db="EMBL/GenBank/DDBJ databases">
        <title>Diversity of carbapenemase encoding genes among Pseudomonas putida group clinical isolates in a tertiary Brazilian hospital.</title>
        <authorList>
            <person name="Alberto-Lei F."/>
            <person name="Nodari C.S."/>
            <person name="Streling A.P."/>
            <person name="Paulino J.T."/>
            <person name="Bessa-Neto F.O."/>
            <person name="Cayo R."/>
            <person name="Gales A.C."/>
        </authorList>
    </citation>
    <scope>NUCLEOTIDE SEQUENCE [LARGE SCALE GENOMIC DNA]</scope>
    <source>
        <strain evidence="1 2">11213</strain>
    </source>
</reference>
<dbReference type="EMBL" id="JACGDA010000042">
    <property type="protein sequence ID" value="MBA6149379.1"/>
    <property type="molecule type" value="Genomic_DNA"/>
</dbReference>
<accession>A0A7W2LYG7</accession>
<comment type="caution">
    <text evidence="1">The sequence shown here is derived from an EMBL/GenBank/DDBJ whole genome shotgun (WGS) entry which is preliminary data.</text>
</comment>
<name>A0A7W2LYG7_9PSED</name>
<evidence type="ECO:0000313" key="2">
    <source>
        <dbReference type="Proteomes" id="UP000577346"/>
    </source>
</evidence>
<sequence length="62" mass="7586">MREKYDCEESYYEDDNEYSNDGEQYVRTCTRCQEFKASKYSEAYIKHRLCCDCYAEDSEDFE</sequence>
<gene>
    <name evidence="1" type="ORF">H4C15_17965</name>
</gene>
<dbReference type="AlphaFoldDB" id="A0A7W2LYG7"/>
<organism evidence="1 2">
    <name type="scientific">Pseudomonas juntendi</name>
    <dbReference type="NCBI Taxonomy" id="2666183"/>
    <lineage>
        <taxon>Bacteria</taxon>
        <taxon>Pseudomonadati</taxon>
        <taxon>Pseudomonadota</taxon>
        <taxon>Gammaproteobacteria</taxon>
        <taxon>Pseudomonadales</taxon>
        <taxon>Pseudomonadaceae</taxon>
        <taxon>Pseudomonas</taxon>
    </lineage>
</organism>
<protein>
    <submittedName>
        <fullName evidence="1">Uncharacterized protein</fullName>
    </submittedName>
</protein>
<dbReference type="RefSeq" id="WP_182336907.1">
    <property type="nucleotide sequence ID" value="NZ_JACGDD010000042.1"/>
</dbReference>